<dbReference type="InterPro" id="IPR009081">
    <property type="entry name" value="PP-bd_ACP"/>
</dbReference>
<evidence type="ECO:0000313" key="3">
    <source>
        <dbReference type="Proteomes" id="UP000660668"/>
    </source>
</evidence>
<evidence type="ECO:0000313" key="2">
    <source>
        <dbReference type="EMBL" id="MBF4766744.1"/>
    </source>
</evidence>
<name>A0A930VFV5_9ACTN</name>
<sequence length="98" mass="10732">MNDITSGETEARNLVAEAIRRIVPDADLDTVGDDSPLRAEFELDSLDFLSFAETLAQRSRVDITEGDYDRLVTMRTCVEFLTGGDRGGRGQGPDAEHA</sequence>
<organism evidence="2 3">
    <name type="scientific">Nocardioides agariphilus</name>
    <dbReference type="NCBI Taxonomy" id="433664"/>
    <lineage>
        <taxon>Bacteria</taxon>
        <taxon>Bacillati</taxon>
        <taxon>Actinomycetota</taxon>
        <taxon>Actinomycetes</taxon>
        <taxon>Propionibacteriales</taxon>
        <taxon>Nocardioidaceae</taxon>
        <taxon>Nocardioides</taxon>
    </lineage>
</organism>
<dbReference type="Pfam" id="PF00550">
    <property type="entry name" value="PP-binding"/>
    <property type="match status" value="1"/>
</dbReference>
<feature type="domain" description="Carrier" evidence="1">
    <location>
        <begin position="16"/>
        <end position="75"/>
    </location>
</feature>
<keyword evidence="3" id="KW-1185">Reference proteome</keyword>
<comment type="caution">
    <text evidence="2">The sequence shown here is derived from an EMBL/GenBank/DDBJ whole genome shotgun (WGS) entry which is preliminary data.</text>
</comment>
<gene>
    <name evidence="2" type="ORF">ISU10_03060</name>
</gene>
<evidence type="ECO:0000259" key="1">
    <source>
        <dbReference type="Pfam" id="PF00550"/>
    </source>
</evidence>
<reference evidence="2" key="1">
    <citation type="submission" date="2020-11" db="EMBL/GenBank/DDBJ databases">
        <title>Nocardioides cynanchi sp. nov., isolated from soil of rhizosphere of Cynanchum wilfordii.</title>
        <authorList>
            <person name="Lee J.-S."/>
            <person name="Suh M.K."/>
            <person name="Kim J.-S."/>
        </authorList>
    </citation>
    <scope>NUCLEOTIDE SEQUENCE</scope>
    <source>
        <strain evidence="2">KCTC 19276</strain>
    </source>
</reference>
<accession>A0A930VFV5</accession>
<dbReference type="RefSeq" id="WP_194694903.1">
    <property type="nucleotide sequence ID" value="NZ_JADKPO010000003.1"/>
</dbReference>
<dbReference type="AlphaFoldDB" id="A0A930VFV5"/>
<dbReference type="Gene3D" id="1.10.1200.10">
    <property type="entry name" value="ACP-like"/>
    <property type="match status" value="1"/>
</dbReference>
<proteinExistence type="predicted"/>
<dbReference type="EMBL" id="JADKPO010000003">
    <property type="protein sequence ID" value="MBF4766744.1"/>
    <property type="molecule type" value="Genomic_DNA"/>
</dbReference>
<protein>
    <submittedName>
        <fullName evidence="2">Acyl carrier protein</fullName>
    </submittedName>
</protein>
<dbReference type="SUPFAM" id="SSF47336">
    <property type="entry name" value="ACP-like"/>
    <property type="match status" value="1"/>
</dbReference>
<dbReference type="InterPro" id="IPR036736">
    <property type="entry name" value="ACP-like_sf"/>
</dbReference>
<dbReference type="Proteomes" id="UP000660668">
    <property type="component" value="Unassembled WGS sequence"/>
</dbReference>